<keyword evidence="2" id="KW-0813">Transport</keyword>
<reference evidence="9" key="2">
    <citation type="submission" date="2020-09" db="EMBL/GenBank/DDBJ databases">
        <authorList>
            <person name="Sun Q."/>
            <person name="Ohkuma M."/>
        </authorList>
    </citation>
    <scope>NUCLEOTIDE SEQUENCE</scope>
    <source>
        <strain evidence="9">JCM 3051</strain>
    </source>
</reference>
<evidence type="ECO:0000259" key="8">
    <source>
        <dbReference type="PROSITE" id="PS50850"/>
    </source>
</evidence>
<keyword evidence="3" id="KW-1003">Cell membrane</keyword>
<dbReference type="InterPro" id="IPR050171">
    <property type="entry name" value="MFS_Transporters"/>
</dbReference>
<name>A0A8H9L7A8_9MICO</name>
<evidence type="ECO:0000313" key="9">
    <source>
        <dbReference type="EMBL" id="GGM34235.1"/>
    </source>
</evidence>
<comment type="caution">
    <text evidence="9">The sequence shown here is derived from an EMBL/GenBank/DDBJ whole genome shotgun (WGS) entry which is preliminary data.</text>
</comment>
<dbReference type="Pfam" id="PF07690">
    <property type="entry name" value="MFS_1"/>
    <property type="match status" value="1"/>
</dbReference>
<dbReference type="Proteomes" id="UP000655589">
    <property type="component" value="Unassembled WGS sequence"/>
</dbReference>
<evidence type="ECO:0000313" key="10">
    <source>
        <dbReference type="Proteomes" id="UP000655589"/>
    </source>
</evidence>
<gene>
    <name evidence="9" type="ORF">GCM10010102_32240</name>
</gene>
<feature type="transmembrane region" description="Helical" evidence="7">
    <location>
        <begin position="132"/>
        <end position="153"/>
    </location>
</feature>
<evidence type="ECO:0000256" key="6">
    <source>
        <dbReference type="ARBA" id="ARBA00023136"/>
    </source>
</evidence>
<dbReference type="InterPro" id="IPR011701">
    <property type="entry name" value="MFS"/>
</dbReference>
<feature type="transmembrane region" description="Helical" evidence="7">
    <location>
        <begin position="174"/>
        <end position="194"/>
    </location>
</feature>
<dbReference type="EMBL" id="BMPT01000014">
    <property type="protein sequence ID" value="GGM34235.1"/>
    <property type="molecule type" value="Genomic_DNA"/>
</dbReference>
<feature type="domain" description="Major facilitator superfamily (MFS) profile" evidence="8">
    <location>
        <begin position="38"/>
        <end position="429"/>
    </location>
</feature>
<keyword evidence="10" id="KW-1185">Reference proteome</keyword>
<feature type="transmembrane region" description="Helical" evidence="7">
    <location>
        <begin position="404"/>
        <end position="425"/>
    </location>
</feature>
<feature type="transmembrane region" description="Helical" evidence="7">
    <location>
        <begin position="72"/>
        <end position="95"/>
    </location>
</feature>
<dbReference type="InterPro" id="IPR020846">
    <property type="entry name" value="MFS_dom"/>
</dbReference>
<proteinExistence type="predicted"/>
<dbReference type="PROSITE" id="PS50850">
    <property type="entry name" value="MFS"/>
    <property type="match status" value="1"/>
</dbReference>
<evidence type="ECO:0000256" key="3">
    <source>
        <dbReference type="ARBA" id="ARBA00022475"/>
    </source>
</evidence>
<reference evidence="9" key="1">
    <citation type="journal article" date="2014" name="Int. J. Syst. Evol. Microbiol.">
        <title>Complete genome sequence of Corynebacterium casei LMG S-19264T (=DSM 44701T), isolated from a smear-ripened cheese.</title>
        <authorList>
            <consortium name="US DOE Joint Genome Institute (JGI-PGF)"/>
            <person name="Walter F."/>
            <person name="Albersmeier A."/>
            <person name="Kalinowski J."/>
            <person name="Ruckert C."/>
        </authorList>
    </citation>
    <scope>NUCLEOTIDE SEQUENCE</scope>
    <source>
        <strain evidence="9">JCM 3051</strain>
    </source>
</reference>
<keyword evidence="6 7" id="KW-0472">Membrane</keyword>
<feature type="transmembrane region" description="Helical" evidence="7">
    <location>
        <begin position="376"/>
        <end position="398"/>
    </location>
</feature>
<protein>
    <submittedName>
        <fullName evidence="9">Putative multi-drug efflux transporter</fullName>
    </submittedName>
</protein>
<dbReference type="AlphaFoldDB" id="A0A8H9L7A8"/>
<feature type="transmembrane region" description="Helical" evidence="7">
    <location>
        <begin position="251"/>
        <end position="276"/>
    </location>
</feature>
<organism evidence="9 10">
    <name type="scientific">Promicromonospora citrea</name>
    <dbReference type="NCBI Taxonomy" id="43677"/>
    <lineage>
        <taxon>Bacteria</taxon>
        <taxon>Bacillati</taxon>
        <taxon>Actinomycetota</taxon>
        <taxon>Actinomycetes</taxon>
        <taxon>Micrococcales</taxon>
        <taxon>Promicromonosporaceae</taxon>
        <taxon>Promicromonospora</taxon>
    </lineage>
</organism>
<feature type="transmembrane region" description="Helical" evidence="7">
    <location>
        <begin position="42"/>
        <end position="66"/>
    </location>
</feature>
<dbReference type="PANTHER" id="PTHR23517:SF13">
    <property type="entry name" value="MAJOR FACILITATOR SUPERFAMILY MFS_1"/>
    <property type="match status" value="1"/>
</dbReference>
<comment type="subcellular location">
    <subcellularLocation>
        <location evidence="1">Cell membrane</location>
        <topology evidence="1">Multi-pass membrane protein</topology>
    </subcellularLocation>
</comment>
<dbReference type="GO" id="GO:0022857">
    <property type="term" value="F:transmembrane transporter activity"/>
    <property type="evidence" value="ECO:0007669"/>
    <property type="project" value="InterPro"/>
</dbReference>
<evidence type="ECO:0000256" key="4">
    <source>
        <dbReference type="ARBA" id="ARBA00022692"/>
    </source>
</evidence>
<dbReference type="Gene3D" id="1.20.1250.20">
    <property type="entry name" value="MFS general substrate transporter like domains"/>
    <property type="match status" value="1"/>
</dbReference>
<feature type="transmembrane region" description="Helical" evidence="7">
    <location>
        <begin position="316"/>
        <end position="335"/>
    </location>
</feature>
<keyword evidence="4 7" id="KW-0812">Transmembrane</keyword>
<sequence>MHGRRIIENVTLSTTLRPSGAPDQPQTGTSALRRPRRHARGFWIVAALFAVTMAFAGAPAPLYVLYQEREGFGSLAVTLVFAAYTVGVAAALFLAGHLSDRFGRLRLILPAVLLNVLAGLVFISSTELGALLVARVVSGLGIGLLTATATAHLTELHAAGRTAAGKPASRHAETISTAANLGGIGAGPLVAGVLADVAPAPLHTPYVVFLFLLVLGLLLVAFVPETVDTVDEPWRYRPQRVAVPAAARGPYVGALVAAFVSFAMFGLFTSLAPSFLAHDLHVTSHGVAGVVSFTVFGAAAVAQIVTGRRGVRTQHVLGVTFLTAGLVLIVSAMIASVFPVLVVGGVVTGAGAGTLFKAGVGTVVSVTAGGSRAEALAGLFLSAYAGMSLPVVLLAILLRVMSTGTAVLVFGTLMLVLLAAASFLLRSGSRDRT</sequence>
<feature type="transmembrane region" description="Helical" evidence="7">
    <location>
        <begin position="206"/>
        <end position="230"/>
    </location>
</feature>
<evidence type="ECO:0000256" key="2">
    <source>
        <dbReference type="ARBA" id="ARBA00022448"/>
    </source>
</evidence>
<evidence type="ECO:0000256" key="1">
    <source>
        <dbReference type="ARBA" id="ARBA00004651"/>
    </source>
</evidence>
<dbReference type="SUPFAM" id="SSF103473">
    <property type="entry name" value="MFS general substrate transporter"/>
    <property type="match status" value="1"/>
</dbReference>
<keyword evidence="5 7" id="KW-1133">Transmembrane helix</keyword>
<evidence type="ECO:0000256" key="5">
    <source>
        <dbReference type="ARBA" id="ARBA00022989"/>
    </source>
</evidence>
<evidence type="ECO:0000256" key="7">
    <source>
        <dbReference type="SAM" id="Phobius"/>
    </source>
</evidence>
<feature type="transmembrane region" description="Helical" evidence="7">
    <location>
        <begin position="107"/>
        <end position="126"/>
    </location>
</feature>
<dbReference type="PANTHER" id="PTHR23517">
    <property type="entry name" value="RESISTANCE PROTEIN MDTM, PUTATIVE-RELATED-RELATED"/>
    <property type="match status" value="1"/>
</dbReference>
<feature type="transmembrane region" description="Helical" evidence="7">
    <location>
        <begin position="341"/>
        <end position="364"/>
    </location>
</feature>
<accession>A0A8H9L7A8</accession>
<dbReference type="GO" id="GO:0005886">
    <property type="term" value="C:plasma membrane"/>
    <property type="evidence" value="ECO:0007669"/>
    <property type="project" value="UniProtKB-SubCell"/>
</dbReference>
<dbReference type="InterPro" id="IPR036259">
    <property type="entry name" value="MFS_trans_sf"/>
</dbReference>
<feature type="transmembrane region" description="Helical" evidence="7">
    <location>
        <begin position="282"/>
        <end position="304"/>
    </location>
</feature>